<dbReference type="Proteomes" id="UP000789508">
    <property type="component" value="Unassembled WGS sequence"/>
</dbReference>
<reference evidence="1" key="1">
    <citation type="submission" date="2021-06" db="EMBL/GenBank/DDBJ databases">
        <authorList>
            <person name="Kallberg Y."/>
            <person name="Tangrot J."/>
            <person name="Rosling A."/>
        </authorList>
    </citation>
    <scope>NUCLEOTIDE SEQUENCE</scope>
    <source>
        <strain evidence="1">FL130A</strain>
    </source>
</reference>
<protein>
    <submittedName>
        <fullName evidence="1">318_t:CDS:1</fullName>
    </submittedName>
</protein>
<comment type="caution">
    <text evidence="1">The sequence shown here is derived from an EMBL/GenBank/DDBJ whole genome shotgun (WGS) entry which is preliminary data.</text>
</comment>
<evidence type="ECO:0000313" key="2">
    <source>
        <dbReference type="Proteomes" id="UP000789508"/>
    </source>
</evidence>
<name>A0A9N9CR29_9GLOM</name>
<dbReference type="AlphaFoldDB" id="A0A9N9CR29"/>
<gene>
    <name evidence="1" type="ORF">ALEPTO_LOCUS8438</name>
</gene>
<keyword evidence="2" id="KW-1185">Reference proteome</keyword>
<dbReference type="EMBL" id="CAJVPS010004793">
    <property type="protein sequence ID" value="CAG8607971.1"/>
    <property type="molecule type" value="Genomic_DNA"/>
</dbReference>
<accession>A0A9N9CR29</accession>
<sequence length="220" mass="25223">MTAKLGHLQSRAKISVGSLGTASISVQAALDFLQILARYYTKVYGFTSTQHVILNQTIRVSNMVERFAAIQLGDKIFGSRVSRGDLSFYVIISCIDEIRRAGEIIRSVYHWPAQETNSDQTNSSSTEYCLAFVDWFDLCNDHDHFHIYNHETSTRRVDNGGRAHGGMFCVELWANTFQTRTEECIVPVHRIFYQFLKGKYVLHRAERHIVVVPINRKFTI</sequence>
<proteinExistence type="predicted"/>
<evidence type="ECO:0000313" key="1">
    <source>
        <dbReference type="EMBL" id="CAG8607971.1"/>
    </source>
</evidence>
<organism evidence="1 2">
    <name type="scientific">Ambispora leptoticha</name>
    <dbReference type="NCBI Taxonomy" id="144679"/>
    <lineage>
        <taxon>Eukaryota</taxon>
        <taxon>Fungi</taxon>
        <taxon>Fungi incertae sedis</taxon>
        <taxon>Mucoromycota</taxon>
        <taxon>Glomeromycotina</taxon>
        <taxon>Glomeromycetes</taxon>
        <taxon>Archaeosporales</taxon>
        <taxon>Ambisporaceae</taxon>
        <taxon>Ambispora</taxon>
    </lineage>
</organism>